<gene>
    <name evidence="1" type="ORF">KIN20_023233</name>
</gene>
<comment type="caution">
    <text evidence="1">The sequence shown here is derived from an EMBL/GenBank/DDBJ whole genome shotgun (WGS) entry which is preliminary data.</text>
</comment>
<evidence type="ECO:0000313" key="1">
    <source>
        <dbReference type="EMBL" id="KAJ1363383.1"/>
    </source>
</evidence>
<name>A0AAD5MVD3_PARTN</name>
<organism evidence="1 2">
    <name type="scientific">Parelaphostrongylus tenuis</name>
    <name type="common">Meningeal worm</name>
    <dbReference type="NCBI Taxonomy" id="148309"/>
    <lineage>
        <taxon>Eukaryota</taxon>
        <taxon>Metazoa</taxon>
        <taxon>Ecdysozoa</taxon>
        <taxon>Nematoda</taxon>
        <taxon>Chromadorea</taxon>
        <taxon>Rhabditida</taxon>
        <taxon>Rhabditina</taxon>
        <taxon>Rhabditomorpha</taxon>
        <taxon>Strongyloidea</taxon>
        <taxon>Metastrongylidae</taxon>
        <taxon>Parelaphostrongylus</taxon>
    </lineage>
</organism>
<keyword evidence="2" id="KW-1185">Reference proteome</keyword>
<dbReference type="Proteomes" id="UP001196413">
    <property type="component" value="Unassembled WGS sequence"/>
</dbReference>
<accession>A0AAD5MVD3</accession>
<dbReference type="EMBL" id="JAHQIW010004688">
    <property type="protein sequence ID" value="KAJ1363383.1"/>
    <property type="molecule type" value="Genomic_DNA"/>
</dbReference>
<proteinExistence type="predicted"/>
<dbReference type="AlphaFoldDB" id="A0AAD5MVD3"/>
<protein>
    <submittedName>
        <fullName evidence="1">Uncharacterized protein</fullName>
    </submittedName>
</protein>
<sequence>MGLAYDTMIEADHHHGRQLCGNEANTMMCLALRVETIRPSIQSATDCMTASAKPMTAKFAQTAETTTA</sequence>
<evidence type="ECO:0000313" key="2">
    <source>
        <dbReference type="Proteomes" id="UP001196413"/>
    </source>
</evidence>
<reference evidence="1" key="1">
    <citation type="submission" date="2021-06" db="EMBL/GenBank/DDBJ databases">
        <title>Parelaphostrongylus tenuis whole genome reference sequence.</title>
        <authorList>
            <person name="Garwood T.J."/>
            <person name="Larsen P.A."/>
            <person name="Fountain-Jones N.M."/>
            <person name="Garbe J.R."/>
            <person name="Macchietto M.G."/>
            <person name="Kania S.A."/>
            <person name="Gerhold R.W."/>
            <person name="Richards J.E."/>
            <person name="Wolf T.M."/>
        </authorList>
    </citation>
    <scope>NUCLEOTIDE SEQUENCE</scope>
    <source>
        <strain evidence="1">MNPRO001-30</strain>
        <tissue evidence="1">Meninges</tissue>
    </source>
</reference>